<sequence>MQGLGILQVSTRLEHSANPQYGYWREVVLGLGQCVFTTGTTFDVSNGIPLGPGQDSPAPPRRWLVSASTNSGFTGSWLARHQAFNVGFFAVRTPIACIAGVSAFRFAMALKTPLTARTPDRDS</sequence>
<organism evidence="1 2">
    <name type="scientific">Symbiodinium microadriaticum</name>
    <name type="common">Dinoflagellate</name>
    <name type="synonym">Zooxanthella microadriatica</name>
    <dbReference type="NCBI Taxonomy" id="2951"/>
    <lineage>
        <taxon>Eukaryota</taxon>
        <taxon>Sar</taxon>
        <taxon>Alveolata</taxon>
        <taxon>Dinophyceae</taxon>
        <taxon>Suessiales</taxon>
        <taxon>Symbiodiniaceae</taxon>
        <taxon>Symbiodinium</taxon>
    </lineage>
</organism>
<dbReference type="OrthoDB" id="408814at2759"/>
<protein>
    <submittedName>
        <fullName evidence="1">Uncharacterized protein</fullName>
    </submittedName>
</protein>
<proteinExistence type="predicted"/>
<evidence type="ECO:0000313" key="1">
    <source>
        <dbReference type="EMBL" id="OLQ10804.1"/>
    </source>
</evidence>
<dbReference type="AlphaFoldDB" id="A0A1Q9ETR5"/>
<name>A0A1Q9ETR5_SYMMI</name>
<evidence type="ECO:0000313" key="2">
    <source>
        <dbReference type="Proteomes" id="UP000186817"/>
    </source>
</evidence>
<accession>A0A1Q9ETR5</accession>
<reference evidence="1 2" key="1">
    <citation type="submission" date="2016-02" db="EMBL/GenBank/DDBJ databases">
        <title>Genome analysis of coral dinoflagellate symbionts highlights evolutionary adaptations to a symbiotic lifestyle.</title>
        <authorList>
            <person name="Aranda M."/>
            <person name="Li Y."/>
            <person name="Liew Y.J."/>
            <person name="Baumgarten S."/>
            <person name="Simakov O."/>
            <person name="Wilson M."/>
            <person name="Piel J."/>
            <person name="Ashoor H."/>
            <person name="Bougouffa S."/>
            <person name="Bajic V.B."/>
            <person name="Ryu T."/>
            <person name="Ravasi T."/>
            <person name="Bayer T."/>
            <person name="Micklem G."/>
            <person name="Kim H."/>
            <person name="Bhak J."/>
            <person name="Lajeunesse T.C."/>
            <person name="Voolstra C.R."/>
        </authorList>
    </citation>
    <scope>NUCLEOTIDE SEQUENCE [LARGE SCALE GENOMIC DNA]</scope>
    <source>
        <strain evidence="1 2">CCMP2467</strain>
    </source>
</reference>
<dbReference type="EMBL" id="LSRX01000071">
    <property type="protein sequence ID" value="OLQ10804.1"/>
    <property type="molecule type" value="Genomic_DNA"/>
</dbReference>
<keyword evidence="2" id="KW-1185">Reference proteome</keyword>
<dbReference type="Proteomes" id="UP000186817">
    <property type="component" value="Unassembled WGS sequence"/>
</dbReference>
<comment type="caution">
    <text evidence="1">The sequence shown here is derived from an EMBL/GenBank/DDBJ whole genome shotgun (WGS) entry which is preliminary data.</text>
</comment>
<gene>
    <name evidence="1" type="ORF">AK812_SmicGene5432</name>
</gene>